<gene>
    <name evidence="1" type="ORF">S01H1_09152</name>
</gene>
<comment type="caution">
    <text evidence="1">The sequence shown here is derived from an EMBL/GenBank/DDBJ whole genome shotgun (WGS) entry which is preliminary data.</text>
</comment>
<accession>X0U0F0</accession>
<evidence type="ECO:0000313" key="1">
    <source>
        <dbReference type="EMBL" id="GAF81910.1"/>
    </source>
</evidence>
<reference evidence="1" key="1">
    <citation type="journal article" date="2014" name="Front. Microbiol.">
        <title>High frequency of phylogenetically diverse reductive dehalogenase-homologous genes in deep subseafloor sedimentary metagenomes.</title>
        <authorList>
            <person name="Kawai M."/>
            <person name="Futagami T."/>
            <person name="Toyoda A."/>
            <person name="Takaki Y."/>
            <person name="Nishi S."/>
            <person name="Hori S."/>
            <person name="Arai W."/>
            <person name="Tsubouchi T."/>
            <person name="Morono Y."/>
            <person name="Uchiyama I."/>
            <person name="Ito T."/>
            <person name="Fujiyama A."/>
            <person name="Inagaki F."/>
            <person name="Takami H."/>
        </authorList>
    </citation>
    <scope>NUCLEOTIDE SEQUENCE</scope>
    <source>
        <strain evidence="1">Expedition CK06-06</strain>
    </source>
</reference>
<protein>
    <submittedName>
        <fullName evidence="1">Uncharacterized protein</fullName>
    </submittedName>
</protein>
<name>X0U0F0_9ZZZZ</name>
<sequence length="300" mass="32486">GQPATESKKKWNESEYVFTAKLDSVDAGPVARSMPPIYSHTLHFTVKKVLRGPLKPGAKVDCSHSARQNNPPVFPEGKVCLVAASKSRGRLQAKIVELATPEKLARVELSCSLPLGWKVEDGKPVSPWASMGKGAWKATAEVQSKLVCSKTGRPAFMTGSEATFAVESVPPKTAIKWTNPDGDGQYKITVTNPSDHAITVPALLSQGGKILWAESLVILSQNKVYTCPGCKPVSGKVEAAKIAAGKSVSTVVDVLRLKGPEWPRGGYRIEFQFCLGEKSQTKSLYYMSRHHDKLREAASK</sequence>
<dbReference type="EMBL" id="BARS01004676">
    <property type="protein sequence ID" value="GAF81910.1"/>
    <property type="molecule type" value="Genomic_DNA"/>
</dbReference>
<organism evidence="1">
    <name type="scientific">marine sediment metagenome</name>
    <dbReference type="NCBI Taxonomy" id="412755"/>
    <lineage>
        <taxon>unclassified sequences</taxon>
        <taxon>metagenomes</taxon>
        <taxon>ecological metagenomes</taxon>
    </lineage>
</organism>
<dbReference type="AlphaFoldDB" id="X0U0F0"/>
<proteinExistence type="predicted"/>
<feature type="non-terminal residue" evidence="1">
    <location>
        <position position="1"/>
    </location>
</feature>